<organism evidence="2 3">
    <name type="scientific">Dinghuibacter silviterrae</name>
    <dbReference type="NCBI Taxonomy" id="1539049"/>
    <lineage>
        <taxon>Bacteria</taxon>
        <taxon>Pseudomonadati</taxon>
        <taxon>Bacteroidota</taxon>
        <taxon>Chitinophagia</taxon>
        <taxon>Chitinophagales</taxon>
        <taxon>Chitinophagaceae</taxon>
        <taxon>Dinghuibacter</taxon>
    </lineage>
</organism>
<dbReference type="Proteomes" id="UP000294498">
    <property type="component" value="Unassembled WGS sequence"/>
</dbReference>
<dbReference type="Pfam" id="PF07676">
    <property type="entry name" value="PD40"/>
    <property type="match status" value="3"/>
</dbReference>
<evidence type="ECO:0000313" key="3">
    <source>
        <dbReference type="Proteomes" id="UP000294498"/>
    </source>
</evidence>
<accession>A0A4R8DFP5</accession>
<comment type="caution">
    <text evidence="2">The sequence shown here is derived from an EMBL/GenBank/DDBJ whole genome shotgun (WGS) entry which is preliminary data.</text>
</comment>
<protein>
    <submittedName>
        <fullName evidence="2">WD40 repeat protein</fullName>
    </submittedName>
</protein>
<gene>
    <name evidence="2" type="ORF">EDB95_3981</name>
</gene>
<dbReference type="AlphaFoldDB" id="A0A4R8DFP5"/>
<keyword evidence="1" id="KW-0732">Signal</keyword>
<keyword evidence="3" id="KW-1185">Reference proteome</keyword>
<dbReference type="OrthoDB" id="8432779at2"/>
<dbReference type="EMBL" id="SODV01000002">
    <property type="protein sequence ID" value="TDW96158.1"/>
    <property type="molecule type" value="Genomic_DNA"/>
</dbReference>
<feature type="signal peptide" evidence="1">
    <location>
        <begin position="1"/>
        <end position="18"/>
    </location>
</feature>
<dbReference type="InterPro" id="IPR011659">
    <property type="entry name" value="WD40"/>
</dbReference>
<dbReference type="RefSeq" id="WP_133996176.1">
    <property type="nucleotide sequence ID" value="NZ_SODV01000002.1"/>
</dbReference>
<feature type="chain" id="PRO_5020260286" evidence="1">
    <location>
        <begin position="19"/>
        <end position="309"/>
    </location>
</feature>
<dbReference type="InterPro" id="IPR011042">
    <property type="entry name" value="6-blade_b-propeller_TolB-like"/>
</dbReference>
<proteinExistence type="predicted"/>
<evidence type="ECO:0000313" key="2">
    <source>
        <dbReference type="EMBL" id="TDW96158.1"/>
    </source>
</evidence>
<dbReference type="CDD" id="cd15482">
    <property type="entry name" value="Sialidase_non-viral"/>
    <property type="match status" value="1"/>
</dbReference>
<name>A0A4R8DFP5_9BACT</name>
<dbReference type="SUPFAM" id="SSF82171">
    <property type="entry name" value="DPP6 N-terminal domain-like"/>
    <property type="match status" value="1"/>
</dbReference>
<sequence length="309" mass="34006">MKTIFVLLLTACSPAVFAQTAVVDSTALPQVFAPGVVSTPYEEWATSFSPDGRTVYWSAGGVYWTICASERVGDAWSKPWVLPFSGAWNDTDPFITPDGQRLFFISNRPLVKGAGQAPRKNFHIWFVDRLPSGGWSEPRHLDAPVNEEGVSNFAPCVTRSGDLYFCSRDRDGHNGMNGFYARWTGSGYETPRLILPAGVDGLQDPFVSADSRYMVFINGNDLYVSYRQGDTWSAAQKLGPQVNDGAGNSSPYVSPDGSRLYYSSNRVRGLYKRDRDHTLDYDGLTRELQSPLNGSGNILVIPVHLPAAT</sequence>
<reference evidence="2 3" key="1">
    <citation type="submission" date="2019-03" db="EMBL/GenBank/DDBJ databases">
        <title>Genomic Encyclopedia of Type Strains, Phase IV (KMG-IV): sequencing the most valuable type-strain genomes for metagenomic binning, comparative biology and taxonomic classification.</title>
        <authorList>
            <person name="Goeker M."/>
        </authorList>
    </citation>
    <scope>NUCLEOTIDE SEQUENCE [LARGE SCALE GENOMIC DNA]</scope>
    <source>
        <strain evidence="2 3">DSM 100059</strain>
    </source>
</reference>
<dbReference type="Gene3D" id="2.120.10.30">
    <property type="entry name" value="TolB, C-terminal domain"/>
    <property type="match status" value="1"/>
</dbReference>
<evidence type="ECO:0000256" key="1">
    <source>
        <dbReference type="SAM" id="SignalP"/>
    </source>
</evidence>